<gene>
    <name evidence="2" type="ORF">llap_3490</name>
</gene>
<accession>A0A2I0UJJ7</accession>
<name>A0A2I0UJJ7_LIMLA</name>
<feature type="compositionally biased region" description="Gly residues" evidence="1">
    <location>
        <begin position="118"/>
        <end position="127"/>
    </location>
</feature>
<dbReference type="OrthoDB" id="6764170at2759"/>
<protein>
    <recommendedName>
        <fullName evidence="4">Rna-directed dna polymerase from mobile element jockey-like</fullName>
    </recommendedName>
</protein>
<organism evidence="2 3">
    <name type="scientific">Limosa lapponica baueri</name>
    <dbReference type="NCBI Taxonomy" id="1758121"/>
    <lineage>
        <taxon>Eukaryota</taxon>
        <taxon>Metazoa</taxon>
        <taxon>Chordata</taxon>
        <taxon>Craniata</taxon>
        <taxon>Vertebrata</taxon>
        <taxon>Euteleostomi</taxon>
        <taxon>Archelosauria</taxon>
        <taxon>Archosauria</taxon>
        <taxon>Dinosauria</taxon>
        <taxon>Saurischia</taxon>
        <taxon>Theropoda</taxon>
        <taxon>Coelurosauria</taxon>
        <taxon>Aves</taxon>
        <taxon>Neognathae</taxon>
        <taxon>Neoaves</taxon>
        <taxon>Charadriiformes</taxon>
        <taxon>Scolopacidae</taxon>
        <taxon>Limosa</taxon>
    </lineage>
</organism>
<dbReference type="Proteomes" id="UP000233556">
    <property type="component" value="Unassembled WGS sequence"/>
</dbReference>
<evidence type="ECO:0000313" key="3">
    <source>
        <dbReference type="Proteomes" id="UP000233556"/>
    </source>
</evidence>
<evidence type="ECO:0000313" key="2">
    <source>
        <dbReference type="EMBL" id="PKU46216.1"/>
    </source>
</evidence>
<reference evidence="3" key="1">
    <citation type="submission" date="2017-11" db="EMBL/GenBank/DDBJ databases">
        <authorList>
            <person name="Lima N.C."/>
            <person name="Parody-Merino A.M."/>
            <person name="Battley P.F."/>
            <person name="Fidler A.E."/>
            <person name="Prosdocimi F."/>
        </authorList>
    </citation>
    <scope>NUCLEOTIDE SEQUENCE [LARGE SCALE GENOMIC DNA]</scope>
</reference>
<proteinExistence type="predicted"/>
<keyword evidence="3" id="KW-1185">Reference proteome</keyword>
<evidence type="ECO:0000256" key="1">
    <source>
        <dbReference type="SAM" id="MobiDB-lite"/>
    </source>
</evidence>
<dbReference type="PANTHER" id="PTHR33332">
    <property type="entry name" value="REVERSE TRANSCRIPTASE DOMAIN-CONTAINING PROTEIN"/>
    <property type="match status" value="1"/>
</dbReference>
<sequence length="127" mass="13746">MKFNKDKCGVLHLARNNLTHQYRLGADLLESSSAERDLRVLVDNKLVMSQQCALVAKKINAILGCIKKSMTSKWKRGSPPPLLCPGQATSGVLCPVVDYPLQERQGTAGESPAEGYEDGQGTGVFLS</sequence>
<feature type="region of interest" description="Disordered" evidence="1">
    <location>
        <begin position="104"/>
        <end position="127"/>
    </location>
</feature>
<dbReference type="AlphaFoldDB" id="A0A2I0UJJ7"/>
<reference evidence="3" key="2">
    <citation type="submission" date="2017-12" db="EMBL/GenBank/DDBJ databases">
        <title>Genome sequence of the Bar-tailed Godwit (Limosa lapponica baueri).</title>
        <authorList>
            <person name="Lima N.C.B."/>
            <person name="Parody-Merino A.M."/>
            <person name="Battley P.F."/>
            <person name="Fidler A.E."/>
            <person name="Prosdocimi F."/>
        </authorList>
    </citation>
    <scope>NUCLEOTIDE SEQUENCE [LARGE SCALE GENOMIC DNA]</scope>
</reference>
<evidence type="ECO:0008006" key="4">
    <source>
        <dbReference type="Google" id="ProtNLM"/>
    </source>
</evidence>
<dbReference type="EMBL" id="KZ505722">
    <property type="protein sequence ID" value="PKU46216.1"/>
    <property type="molecule type" value="Genomic_DNA"/>
</dbReference>